<dbReference type="InterPro" id="IPR024467">
    <property type="entry name" value="Xre/MbcA/ParS-like_toxin-bd"/>
</dbReference>
<dbReference type="AlphaFoldDB" id="A0AAE4YFZ7"/>
<proteinExistence type="predicted"/>
<keyword evidence="1" id="KW-0812">Transmembrane</keyword>
<organism evidence="3 4">
    <name type="scientific">Stagnihabitans tardus</name>
    <dbReference type="NCBI Taxonomy" id="2699202"/>
    <lineage>
        <taxon>Bacteria</taxon>
        <taxon>Pseudomonadati</taxon>
        <taxon>Pseudomonadota</taxon>
        <taxon>Alphaproteobacteria</taxon>
        <taxon>Rhodobacterales</taxon>
        <taxon>Paracoccaceae</taxon>
        <taxon>Stagnihabitans</taxon>
    </lineage>
</organism>
<evidence type="ECO:0000256" key="1">
    <source>
        <dbReference type="SAM" id="Phobius"/>
    </source>
</evidence>
<evidence type="ECO:0000313" key="4">
    <source>
        <dbReference type="Proteomes" id="UP001193501"/>
    </source>
</evidence>
<keyword evidence="1" id="KW-0472">Membrane</keyword>
<feature type="transmembrane region" description="Helical" evidence="1">
    <location>
        <begin position="68"/>
        <end position="86"/>
    </location>
</feature>
<gene>
    <name evidence="3" type="ORF">GV832_18095</name>
</gene>
<keyword evidence="4" id="KW-1185">Reference proteome</keyword>
<dbReference type="EMBL" id="JAABNR010000024">
    <property type="protein sequence ID" value="NBZ89504.1"/>
    <property type="molecule type" value="Genomic_DNA"/>
</dbReference>
<sequence>MKSKSRPELPLGSTPADLLAAHKVIQKGIRAKDIRRHLRSLGVDPSLVAGFIEVPSSKRRLGPTASDVALSLLAVFTNVVAIFGSADAALDWLSTPVSSLDGHVPLALLSTRAGTQAVRDHLVRIEFGVYC</sequence>
<reference evidence="3" key="1">
    <citation type="submission" date="2020-01" db="EMBL/GenBank/DDBJ databases">
        <authorList>
            <person name="Chen W.-M."/>
        </authorList>
    </citation>
    <scope>NUCLEOTIDE SEQUENCE</scope>
    <source>
        <strain evidence="3">CYK-10</strain>
    </source>
</reference>
<dbReference type="RefSeq" id="WP_168776305.1">
    <property type="nucleotide sequence ID" value="NZ_JAABNR010000024.1"/>
</dbReference>
<evidence type="ECO:0000259" key="2">
    <source>
        <dbReference type="Pfam" id="PF09722"/>
    </source>
</evidence>
<protein>
    <submittedName>
        <fullName evidence="3">DUF2384 domain-containing protein</fullName>
    </submittedName>
</protein>
<feature type="domain" description="Antitoxin Xre/MbcA/ParS-like toxin-binding" evidence="2">
    <location>
        <begin position="80"/>
        <end position="128"/>
    </location>
</feature>
<name>A0AAE4YFZ7_9RHOB</name>
<dbReference type="Proteomes" id="UP001193501">
    <property type="component" value="Unassembled WGS sequence"/>
</dbReference>
<accession>A0AAE4YFZ7</accession>
<dbReference type="Pfam" id="PF09722">
    <property type="entry name" value="Xre_MbcA_ParS_C"/>
    <property type="match status" value="1"/>
</dbReference>
<comment type="caution">
    <text evidence="3">The sequence shown here is derived from an EMBL/GenBank/DDBJ whole genome shotgun (WGS) entry which is preliminary data.</text>
</comment>
<evidence type="ECO:0000313" key="3">
    <source>
        <dbReference type="EMBL" id="NBZ89504.1"/>
    </source>
</evidence>
<keyword evidence="1" id="KW-1133">Transmembrane helix</keyword>